<dbReference type="EMBL" id="JBHUIY010000014">
    <property type="protein sequence ID" value="MFD2233904.1"/>
    <property type="molecule type" value="Genomic_DNA"/>
</dbReference>
<evidence type="ECO:0000313" key="2">
    <source>
        <dbReference type="EMBL" id="MFD2233904.1"/>
    </source>
</evidence>
<dbReference type="Proteomes" id="UP001597296">
    <property type="component" value="Unassembled WGS sequence"/>
</dbReference>
<dbReference type="Pfam" id="PF09723">
    <property type="entry name" value="Zn_ribbon_8"/>
    <property type="match status" value="1"/>
</dbReference>
<feature type="domain" description="Putative regulatory protein FmdB zinc ribbon" evidence="1">
    <location>
        <begin position="1"/>
        <end position="40"/>
    </location>
</feature>
<comment type="caution">
    <text evidence="2">The sequence shown here is derived from an EMBL/GenBank/DDBJ whole genome shotgun (WGS) entry which is preliminary data.</text>
</comment>
<protein>
    <submittedName>
        <fullName evidence="2">Zinc ribbon domain-containing protein</fullName>
    </submittedName>
</protein>
<dbReference type="NCBIfam" id="TIGR02605">
    <property type="entry name" value="CxxC_CxxC_SSSS"/>
    <property type="match status" value="1"/>
</dbReference>
<dbReference type="SMART" id="SM00834">
    <property type="entry name" value="CxxC_CXXC_SSSS"/>
    <property type="match status" value="1"/>
</dbReference>
<proteinExistence type="predicted"/>
<organism evidence="2 3">
    <name type="scientific">Phaeospirillum tilakii</name>
    <dbReference type="NCBI Taxonomy" id="741673"/>
    <lineage>
        <taxon>Bacteria</taxon>
        <taxon>Pseudomonadati</taxon>
        <taxon>Pseudomonadota</taxon>
        <taxon>Alphaproteobacteria</taxon>
        <taxon>Rhodospirillales</taxon>
        <taxon>Rhodospirillaceae</taxon>
        <taxon>Phaeospirillum</taxon>
    </lineage>
</organism>
<gene>
    <name evidence="2" type="ORF">ACFSNB_08805</name>
</gene>
<accession>A0ABW5C9C0</accession>
<evidence type="ECO:0000259" key="1">
    <source>
        <dbReference type="SMART" id="SM00834"/>
    </source>
</evidence>
<reference evidence="3" key="1">
    <citation type="journal article" date="2019" name="Int. J. Syst. Evol. Microbiol.">
        <title>The Global Catalogue of Microorganisms (GCM) 10K type strain sequencing project: providing services to taxonomists for standard genome sequencing and annotation.</title>
        <authorList>
            <consortium name="The Broad Institute Genomics Platform"/>
            <consortium name="The Broad Institute Genome Sequencing Center for Infectious Disease"/>
            <person name="Wu L."/>
            <person name="Ma J."/>
        </authorList>
    </citation>
    <scope>NUCLEOTIDE SEQUENCE [LARGE SCALE GENOMIC DNA]</scope>
    <source>
        <strain evidence="3">KCTC 15012</strain>
    </source>
</reference>
<dbReference type="RefSeq" id="WP_377315803.1">
    <property type="nucleotide sequence ID" value="NZ_JBHUIY010000014.1"/>
</dbReference>
<dbReference type="InterPro" id="IPR013429">
    <property type="entry name" value="Regulatory_FmdB_Zinc_ribbon"/>
</dbReference>
<name>A0ABW5C9C0_9PROT</name>
<sequence length="77" mass="8133">MPIFSFRCSKCGEEFEALLRGGESAACPACASVEVERQVSSPAIGGRVKAAIGRARQQAAKEGHFSNYSASELKGKL</sequence>
<evidence type="ECO:0000313" key="3">
    <source>
        <dbReference type="Proteomes" id="UP001597296"/>
    </source>
</evidence>
<keyword evidence="3" id="KW-1185">Reference proteome</keyword>